<evidence type="ECO:0000313" key="2">
    <source>
        <dbReference type="EMBL" id="KAK5843109.1"/>
    </source>
</evidence>
<dbReference type="EMBL" id="JARKNE010000002">
    <property type="protein sequence ID" value="KAK5843109.1"/>
    <property type="molecule type" value="Genomic_DNA"/>
</dbReference>
<reference evidence="2 3" key="1">
    <citation type="submission" date="2023-03" db="EMBL/GenBank/DDBJ databases">
        <title>WGS of Gossypium arboreum.</title>
        <authorList>
            <person name="Yu D."/>
        </authorList>
    </citation>
    <scope>NUCLEOTIDE SEQUENCE [LARGE SCALE GENOMIC DNA]</scope>
    <source>
        <tissue evidence="2">Leaf</tissue>
    </source>
</reference>
<feature type="domain" description="Reverse transcriptase zinc-binding" evidence="1">
    <location>
        <begin position="94"/>
        <end position="180"/>
    </location>
</feature>
<evidence type="ECO:0000313" key="3">
    <source>
        <dbReference type="Proteomes" id="UP001358586"/>
    </source>
</evidence>
<dbReference type="Pfam" id="PF13966">
    <property type="entry name" value="zf-RVT"/>
    <property type="match status" value="1"/>
</dbReference>
<name>A0ABR0QVU9_GOSAR</name>
<proteinExistence type="predicted"/>
<organism evidence="2 3">
    <name type="scientific">Gossypium arboreum</name>
    <name type="common">Tree cotton</name>
    <name type="synonym">Gossypium nanking</name>
    <dbReference type="NCBI Taxonomy" id="29729"/>
    <lineage>
        <taxon>Eukaryota</taxon>
        <taxon>Viridiplantae</taxon>
        <taxon>Streptophyta</taxon>
        <taxon>Embryophyta</taxon>
        <taxon>Tracheophyta</taxon>
        <taxon>Spermatophyta</taxon>
        <taxon>Magnoliopsida</taxon>
        <taxon>eudicotyledons</taxon>
        <taxon>Gunneridae</taxon>
        <taxon>Pentapetalae</taxon>
        <taxon>rosids</taxon>
        <taxon>malvids</taxon>
        <taxon>Malvales</taxon>
        <taxon>Malvaceae</taxon>
        <taxon>Malvoideae</taxon>
        <taxon>Gossypium</taxon>
    </lineage>
</organism>
<accession>A0ABR0QVU9</accession>
<keyword evidence="3" id="KW-1185">Reference proteome</keyword>
<dbReference type="Proteomes" id="UP001358586">
    <property type="component" value="Chromosome 2"/>
</dbReference>
<gene>
    <name evidence="2" type="ORF">PVK06_005544</name>
</gene>
<evidence type="ECO:0000259" key="1">
    <source>
        <dbReference type="Pfam" id="PF13966"/>
    </source>
</evidence>
<protein>
    <recommendedName>
        <fullName evidence="1">Reverse transcriptase zinc-binding domain-containing protein</fullName>
    </recommendedName>
</protein>
<sequence>MAIKIDLEKAYDRVRWDFIDKSIQATGISGYLRTVIMSAITTTTMKLCGIGYPLKNLNLQEKGLGTLEHLDLPPPRHSAGADEIKWMLASSGKFTIKNAYQMLTINSLYNRNPRWKVIWKYLGPQRIQFFLWLACKQRLLTNLERARRGLNHSTFCPMCRHNTEDVLHTLRDCSTIKEIWLSITHPSWQNQFFSNDNIFNWVEENLKHNEWLIWANTSWPTLFGIVAWRIWKNRNFFVF</sequence>
<comment type="caution">
    <text evidence="2">The sequence shown here is derived from an EMBL/GenBank/DDBJ whole genome shotgun (WGS) entry which is preliminary data.</text>
</comment>
<dbReference type="InterPro" id="IPR026960">
    <property type="entry name" value="RVT-Znf"/>
</dbReference>